<reference evidence="2" key="1">
    <citation type="submission" date="2014-03" db="EMBL/GenBank/DDBJ databases">
        <authorList>
            <person name="Aksoy S."/>
            <person name="Warren W."/>
            <person name="Wilson R.K."/>
        </authorList>
    </citation>
    <scope>NUCLEOTIDE SEQUENCE [LARGE SCALE GENOMIC DNA]</scope>
    <source>
        <strain evidence="2">IAEA</strain>
    </source>
</reference>
<sequence>MKPPLKNSTSNIGKFMLLAIVTATKRAAAFIGHIKRLKTIDSYNASDGGSFICARCELSFSGLTVFRSTIVLR</sequence>
<reference evidence="1" key="2">
    <citation type="submission" date="2020-05" db="UniProtKB">
        <authorList>
            <consortium name="EnsemblMetazoa"/>
        </authorList>
    </citation>
    <scope>IDENTIFICATION</scope>
    <source>
        <strain evidence="1">IAEA</strain>
    </source>
</reference>
<accession>A0A1A9ZAT5</accession>
<organism evidence="1 2">
    <name type="scientific">Glossina pallidipes</name>
    <name type="common">Tsetse fly</name>
    <dbReference type="NCBI Taxonomy" id="7398"/>
    <lineage>
        <taxon>Eukaryota</taxon>
        <taxon>Metazoa</taxon>
        <taxon>Ecdysozoa</taxon>
        <taxon>Arthropoda</taxon>
        <taxon>Hexapoda</taxon>
        <taxon>Insecta</taxon>
        <taxon>Pterygota</taxon>
        <taxon>Neoptera</taxon>
        <taxon>Endopterygota</taxon>
        <taxon>Diptera</taxon>
        <taxon>Brachycera</taxon>
        <taxon>Muscomorpha</taxon>
        <taxon>Hippoboscoidea</taxon>
        <taxon>Glossinidae</taxon>
        <taxon>Glossina</taxon>
    </lineage>
</organism>
<dbReference type="VEuPathDB" id="VectorBase:GPAI008993"/>
<keyword evidence="2" id="KW-1185">Reference proteome</keyword>
<proteinExistence type="predicted"/>
<evidence type="ECO:0000313" key="2">
    <source>
        <dbReference type="Proteomes" id="UP000092445"/>
    </source>
</evidence>
<dbReference type="AlphaFoldDB" id="A0A1A9ZAT5"/>
<evidence type="ECO:0000313" key="1">
    <source>
        <dbReference type="EnsemblMetazoa" id="GPAI008993-PA"/>
    </source>
</evidence>
<dbReference type="EnsemblMetazoa" id="GPAI008993-RA">
    <property type="protein sequence ID" value="GPAI008993-PA"/>
    <property type="gene ID" value="GPAI008993"/>
</dbReference>
<dbReference type="Proteomes" id="UP000092445">
    <property type="component" value="Unassembled WGS sequence"/>
</dbReference>
<protein>
    <submittedName>
        <fullName evidence="1">Uncharacterized protein</fullName>
    </submittedName>
</protein>
<name>A0A1A9ZAT5_GLOPL</name>